<dbReference type="GO" id="GO:0005886">
    <property type="term" value="C:plasma membrane"/>
    <property type="evidence" value="ECO:0007669"/>
    <property type="project" value="TreeGrafter"/>
</dbReference>
<dbReference type="AlphaFoldDB" id="A0A1F5RC57"/>
<evidence type="ECO:0000256" key="8">
    <source>
        <dbReference type="SAM" id="Phobius"/>
    </source>
</evidence>
<evidence type="ECO:0000256" key="5">
    <source>
        <dbReference type="ARBA" id="ARBA00022989"/>
    </source>
</evidence>
<reference evidence="11 12" key="1">
    <citation type="journal article" date="2016" name="Nat. Commun.">
        <title>Thousands of microbial genomes shed light on interconnected biogeochemical processes in an aquifer system.</title>
        <authorList>
            <person name="Anantharaman K."/>
            <person name="Brown C.T."/>
            <person name="Hug L.A."/>
            <person name="Sharon I."/>
            <person name="Castelle C.J."/>
            <person name="Probst A.J."/>
            <person name="Thomas B.C."/>
            <person name="Singh A."/>
            <person name="Wilkins M.J."/>
            <person name="Karaoz U."/>
            <person name="Brodie E.L."/>
            <person name="Williams K.H."/>
            <person name="Hubbard S.S."/>
            <person name="Banfield J.F."/>
        </authorList>
    </citation>
    <scope>NUCLEOTIDE SEQUENCE [LARGE SCALE GENOMIC DNA]</scope>
</reference>
<dbReference type="InterPro" id="IPR036837">
    <property type="entry name" value="Cation_efflux_CTD_sf"/>
</dbReference>
<evidence type="ECO:0000313" key="12">
    <source>
        <dbReference type="Proteomes" id="UP000177230"/>
    </source>
</evidence>
<accession>A0A1F5RC57</accession>
<feature type="domain" description="Cation efflux protein cytoplasmic" evidence="10">
    <location>
        <begin position="211"/>
        <end position="285"/>
    </location>
</feature>
<comment type="similarity">
    <text evidence="2">Belongs to the cation diffusion facilitator (CDF) transporter (TC 2.A.4) family. SLC30A subfamily.</text>
</comment>
<dbReference type="EMBL" id="MFFM01000034">
    <property type="protein sequence ID" value="OGF12046.1"/>
    <property type="molecule type" value="Genomic_DNA"/>
</dbReference>
<keyword evidence="4 8" id="KW-0812">Transmembrane</keyword>
<dbReference type="GO" id="GO:0005385">
    <property type="term" value="F:zinc ion transmembrane transporter activity"/>
    <property type="evidence" value="ECO:0007669"/>
    <property type="project" value="TreeGrafter"/>
</dbReference>
<keyword evidence="5 8" id="KW-1133">Transmembrane helix</keyword>
<dbReference type="PANTHER" id="PTHR11562">
    <property type="entry name" value="CATION EFFLUX PROTEIN/ ZINC TRANSPORTER"/>
    <property type="match status" value="1"/>
</dbReference>
<comment type="subcellular location">
    <subcellularLocation>
        <location evidence="1">Membrane</location>
        <topology evidence="1">Multi-pass membrane protein</topology>
    </subcellularLocation>
</comment>
<dbReference type="InterPro" id="IPR027470">
    <property type="entry name" value="Cation_efflux_CTD"/>
</dbReference>
<dbReference type="Pfam" id="PF16916">
    <property type="entry name" value="ZT_dimer"/>
    <property type="match status" value="1"/>
</dbReference>
<evidence type="ECO:0000256" key="7">
    <source>
        <dbReference type="ARBA" id="ARBA00023136"/>
    </source>
</evidence>
<gene>
    <name evidence="11" type="ORF">A2024_03405</name>
</gene>
<feature type="transmembrane region" description="Helical" evidence="8">
    <location>
        <begin position="148"/>
        <end position="170"/>
    </location>
</feature>
<feature type="domain" description="Cation efflux protein transmembrane" evidence="9">
    <location>
        <begin position="19"/>
        <end position="206"/>
    </location>
</feature>
<feature type="transmembrane region" description="Helical" evidence="8">
    <location>
        <begin position="176"/>
        <end position="198"/>
    </location>
</feature>
<evidence type="ECO:0000256" key="3">
    <source>
        <dbReference type="ARBA" id="ARBA00022448"/>
    </source>
</evidence>
<feature type="transmembrane region" description="Helical" evidence="8">
    <location>
        <begin position="113"/>
        <end position="136"/>
    </location>
</feature>
<dbReference type="NCBIfam" id="TIGR01297">
    <property type="entry name" value="CDF"/>
    <property type="match status" value="1"/>
</dbReference>
<evidence type="ECO:0000259" key="10">
    <source>
        <dbReference type="Pfam" id="PF16916"/>
    </source>
</evidence>
<evidence type="ECO:0000313" key="11">
    <source>
        <dbReference type="EMBL" id="OGF12046.1"/>
    </source>
</evidence>
<sequence length="304" mass="32335">MAHNHDHRADGLKGLKWTLVLTALLMLVEFAGGWLSGSLALVSDAGHMLTDVLALGLSLLAIRFAATPANAKKTYGFYRLEILAALLNGVTLIVLSGYIFYEAWQRFGSPAEIKSGIMIIVALAGLAVNVAGFFILRASSKENLNVRGAFLHVVGDLLSSVAVIIGGLIIRFTGWLLIDPILSVLIGAMILKGAYGLVKESVDILLEAAPAGIESAEIEKVLAGIKGVKALHHLHVWSLSSGIHALSAHVQIDDQMTSQSDSLLADIQELLEHEFGILHTTIQFECTGCADMICSPANGGAHKE</sequence>
<dbReference type="SUPFAM" id="SSF160240">
    <property type="entry name" value="Cation efflux protein cytoplasmic domain-like"/>
    <property type="match status" value="1"/>
</dbReference>
<dbReference type="Gene3D" id="3.30.70.1350">
    <property type="entry name" value="Cation efflux protein, cytoplasmic domain"/>
    <property type="match status" value="1"/>
</dbReference>
<evidence type="ECO:0000256" key="4">
    <source>
        <dbReference type="ARBA" id="ARBA00022692"/>
    </source>
</evidence>
<evidence type="ECO:0000256" key="2">
    <source>
        <dbReference type="ARBA" id="ARBA00008873"/>
    </source>
</evidence>
<evidence type="ECO:0000259" key="9">
    <source>
        <dbReference type="Pfam" id="PF01545"/>
    </source>
</evidence>
<evidence type="ECO:0000256" key="6">
    <source>
        <dbReference type="ARBA" id="ARBA00023065"/>
    </source>
</evidence>
<organism evidence="11 12">
    <name type="scientific">Candidatus Edwardsbacteria bacterium GWF2_54_11</name>
    <dbReference type="NCBI Taxonomy" id="1817851"/>
    <lineage>
        <taxon>Bacteria</taxon>
        <taxon>Candidatus Edwardsiibacteriota</taxon>
    </lineage>
</organism>
<dbReference type="InterPro" id="IPR027469">
    <property type="entry name" value="Cation_efflux_TMD_sf"/>
</dbReference>
<name>A0A1F5RC57_9BACT</name>
<dbReference type="Proteomes" id="UP000177230">
    <property type="component" value="Unassembled WGS sequence"/>
</dbReference>
<comment type="caution">
    <text evidence="11">The sequence shown here is derived from an EMBL/GenBank/DDBJ whole genome shotgun (WGS) entry which is preliminary data.</text>
</comment>
<dbReference type="Pfam" id="PF01545">
    <property type="entry name" value="Cation_efflux"/>
    <property type="match status" value="1"/>
</dbReference>
<feature type="transmembrane region" description="Helical" evidence="8">
    <location>
        <begin position="48"/>
        <end position="66"/>
    </location>
</feature>
<evidence type="ECO:0000256" key="1">
    <source>
        <dbReference type="ARBA" id="ARBA00004141"/>
    </source>
</evidence>
<feature type="transmembrane region" description="Helical" evidence="8">
    <location>
        <begin position="78"/>
        <end position="101"/>
    </location>
</feature>
<feature type="transmembrane region" description="Helical" evidence="8">
    <location>
        <begin position="20"/>
        <end position="42"/>
    </location>
</feature>
<dbReference type="PANTHER" id="PTHR11562:SF17">
    <property type="entry name" value="RE54080P-RELATED"/>
    <property type="match status" value="1"/>
</dbReference>
<dbReference type="InterPro" id="IPR058533">
    <property type="entry name" value="Cation_efflux_TM"/>
</dbReference>
<keyword evidence="7 8" id="KW-0472">Membrane</keyword>
<dbReference type="Gene3D" id="1.20.1510.10">
    <property type="entry name" value="Cation efflux protein transmembrane domain"/>
    <property type="match status" value="1"/>
</dbReference>
<proteinExistence type="inferred from homology"/>
<dbReference type="InterPro" id="IPR050681">
    <property type="entry name" value="CDF/SLC30A"/>
</dbReference>
<dbReference type="SUPFAM" id="SSF161111">
    <property type="entry name" value="Cation efflux protein transmembrane domain-like"/>
    <property type="match status" value="1"/>
</dbReference>
<evidence type="ECO:0008006" key="13">
    <source>
        <dbReference type="Google" id="ProtNLM"/>
    </source>
</evidence>
<keyword evidence="3" id="KW-0813">Transport</keyword>
<dbReference type="InterPro" id="IPR002524">
    <property type="entry name" value="Cation_efflux"/>
</dbReference>
<protein>
    <recommendedName>
        <fullName evidence="13">Cation transporter</fullName>
    </recommendedName>
</protein>
<keyword evidence="6" id="KW-0406">Ion transport</keyword>